<gene>
    <name evidence="1" type="ORF">NPIL_241151</name>
</gene>
<accession>A0A8X6QXN3</accession>
<name>A0A8X6QXN3_NEPPI</name>
<reference evidence="1" key="1">
    <citation type="submission" date="2020-08" db="EMBL/GenBank/DDBJ databases">
        <title>Multicomponent nature underlies the extraordinary mechanical properties of spider dragline silk.</title>
        <authorList>
            <person name="Kono N."/>
            <person name="Nakamura H."/>
            <person name="Mori M."/>
            <person name="Yoshida Y."/>
            <person name="Ohtoshi R."/>
            <person name="Malay A.D."/>
            <person name="Moran D.A.P."/>
            <person name="Tomita M."/>
            <person name="Numata K."/>
            <person name="Arakawa K."/>
        </authorList>
    </citation>
    <scope>NUCLEOTIDE SEQUENCE</scope>
</reference>
<organism evidence="1 2">
    <name type="scientific">Nephila pilipes</name>
    <name type="common">Giant wood spider</name>
    <name type="synonym">Nephila maculata</name>
    <dbReference type="NCBI Taxonomy" id="299642"/>
    <lineage>
        <taxon>Eukaryota</taxon>
        <taxon>Metazoa</taxon>
        <taxon>Ecdysozoa</taxon>
        <taxon>Arthropoda</taxon>
        <taxon>Chelicerata</taxon>
        <taxon>Arachnida</taxon>
        <taxon>Araneae</taxon>
        <taxon>Araneomorphae</taxon>
        <taxon>Entelegynae</taxon>
        <taxon>Araneoidea</taxon>
        <taxon>Nephilidae</taxon>
        <taxon>Nephila</taxon>
    </lineage>
</organism>
<dbReference type="AlphaFoldDB" id="A0A8X6QXN3"/>
<comment type="caution">
    <text evidence="1">The sequence shown here is derived from an EMBL/GenBank/DDBJ whole genome shotgun (WGS) entry which is preliminary data.</text>
</comment>
<dbReference type="EMBL" id="BMAW01132358">
    <property type="protein sequence ID" value="GFU43209.1"/>
    <property type="molecule type" value="Genomic_DNA"/>
</dbReference>
<keyword evidence="2" id="KW-1185">Reference proteome</keyword>
<evidence type="ECO:0000313" key="1">
    <source>
        <dbReference type="EMBL" id="GFU43209.1"/>
    </source>
</evidence>
<proteinExistence type="predicted"/>
<protein>
    <submittedName>
        <fullName evidence="1">Uncharacterized protein</fullName>
    </submittedName>
</protein>
<sequence length="107" mass="12582">MIFNKNFSKRKFMVYVGHLFSLYQQPLWSSSKKFIVKHVNNRIASTTNMEFQLCMTLDGTPFVDLSSYCFRNFPALRPLRESKDLKCPPLTHFLLRVVRNSSSQCPR</sequence>
<evidence type="ECO:0000313" key="2">
    <source>
        <dbReference type="Proteomes" id="UP000887013"/>
    </source>
</evidence>
<dbReference type="Proteomes" id="UP000887013">
    <property type="component" value="Unassembled WGS sequence"/>
</dbReference>